<name>A0ABP0EZU2_CLALP</name>
<organism evidence="1 2">
    <name type="scientific">Clavelina lepadiformis</name>
    <name type="common">Light-bulb sea squirt</name>
    <name type="synonym">Ascidia lepadiformis</name>
    <dbReference type="NCBI Taxonomy" id="159417"/>
    <lineage>
        <taxon>Eukaryota</taxon>
        <taxon>Metazoa</taxon>
        <taxon>Chordata</taxon>
        <taxon>Tunicata</taxon>
        <taxon>Ascidiacea</taxon>
        <taxon>Aplousobranchia</taxon>
        <taxon>Clavelinidae</taxon>
        <taxon>Clavelina</taxon>
    </lineage>
</organism>
<accession>A0ABP0EZU2</accession>
<protein>
    <submittedName>
        <fullName evidence="1">Uncharacterized protein</fullName>
    </submittedName>
</protein>
<gene>
    <name evidence="1" type="ORF">CVLEPA_LOCUS623</name>
</gene>
<keyword evidence="2" id="KW-1185">Reference proteome</keyword>
<sequence length="105" mass="11484">MVTTALAFLAGEETGKDVTRTTVIITNALRTANASPNTTAMDTLVVASMDITIINVISMLDVTEGRIAIITSTTTIDVKQLKRHSLQETTTTTWIIQYSYSYKII</sequence>
<evidence type="ECO:0000313" key="1">
    <source>
        <dbReference type="EMBL" id="CAK8671572.1"/>
    </source>
</evidence>
<reference evidence="1 2" key="1">
    <citation type="submission" date="2024-02" db="EMBL/GenBank/DDBJ databases">
        <authorList>
            <person name="Daric V."/>
            <person name="Darras S."/>
        </authorList>
    </citation>
    <scope>NUCLEOTIDE SEQUENCE [LARGE SCALE GENOMIC DNA]</scope>
</reference>
<comment type="caution">
    <text evidence="1">The sequence shown here is derived from an EMBL/GenBank/DDBJ whole genome shotgun (WGS) entry which is preliminary data.</text>
</comment>
<proteinExistence type="predicted"/>
<dbReference type="Proteomes" id="UP001642483">
    <property type="component" value="Unassembled WGS sequence"/>
</dbReference>
<dbReference type="EMBL" id="CAWYQH010000001">
    <property type="protein sequence ID" value="CAK8671572.1"/>
    <property type="molecule type" value="Genomic_DNA"/>
</dbReference>
<evidence type="ECO:0000313" key="2">
    <source>
        <dbReference type="Proteomes" id="UP001642483"/>
    </source>
</evidence>